<reference evidence="1 2" key="1">
    <citation type="submission" date="2021-05" db="EMBL/GenBank/DDBJ databases">
        <title>Comparative genomic studies on the polysaccharide-degrading batcterial strains of the Flammeovirga genus.</title>
        <authorList>
            <person name="Zewei F."/>
            <person name="Zheng Z."/>
            <person name="Yu L."/>
            <person name="Ruyue G."/>
            <person name="Yanhong M."/>
            <person name="Yuanyuan C."/>
            <person name="Jingyan G."/>
            <person name="Wenjun H."/>
        </authorList>
    </citation>
    <scope>NUCLEOTIDE SEQUENCE [LARGE SCALE GENOMIC DNA]</scope>
    <source>
        <strain evidence="1 2">YS10</strain>
    </source>
</reference>
<protein>
    <submittedName>
        <fullName evidence="1">Acyl carrier protein</fullName>
    </submittedName>
</protein>
<dbReference type="EMBL" id="CP076129">
    <property type="protein sequence ID" value="QWG09248.1"/>
    <property type="molecule type" value="Genomic_DNA"/>
</dbReference>
<keyword evidence="2" id="KW-1185">Reference proteome</keyword>
<name>A0ABX8H0V4_9BACT</name>
<dbReference type="SUPFAM" id="SSF47336">
    <property type="entry name" value="ACP-like"/>
    <property type="match status" value="1"/>
</dbReference>
<dbReference type="RefSeq" id="WP_144075931.1">
    <property type="nucleotide sequence ID" value="NZ_CP076129.1"/>
</dbReference>
<sequence>MGLDSVELLFFVEDTFRIRLNASEAEQINTVQDFSNSVYSKVMTKRNEKCLSHQIFIRVKKAIKKLNFTETAIMPETSLFELFSNKNLVRNWKLLETEIGLILPELTSLDISPNLDLHVKFLGVKIRKRSTPILNGTVKQLINWIVSLNYKELINLEKITGKYEVERVIIGIIYNTMGIPINEIDLEHSIRYDLGID</sequence>
<organism evidence="1 2">
    <name type="scientific">Flammeovirga kamogawensis</name>
    <dbReference type="NCBI Taxonomy" id="373891"/>
    <lineage>
        <taxon>Bacteria</taxon>
        <taxon>Pseudomonadati</taxon>
        <taxon>Bacteroidota</taxon>
        <taxon>Cytophagia</taxon>
        <taxon>Cytophagales</taxon>
        <taxon>Flammeovirgaceae</taxon>
        <taxon>Flammeovirga</taxon>
    </lineage>
</organism>
<evidence type="ECO:0000313" key="2">
    <source>
        <dbReference type="Proteomes" id="UP000682802"/>
    </source>
</evidence>
<dbReference type="Gene3D" id="1.10.1200.10">
    <property type="entry name" value="ACP-like"/>
    <property type="match status" value="1"/>
</dbReference>
<dbReference type="InterPro" id="IPR036736">
    <property type="entry name" value="ACP-like_sf"/>
</dbReference>
<accession>A0ABX8H0V4</accession>
<dbReference type="Proteomes" id="UP000682802">
    <property type="component" value="Chromosome 2"/>
</dbReference>
<gene>
    <name evidence="1" type="ORF">KM029_21830</name>
</gene>
<proteinExistence type="predicted"/>
<evidence type="ECO:0000313" key="1">
    <source>
        <dbReference type="EMBL" id="QWG09248.1"/>
    </source>
</evidence>